<name>A0A9D3V9A5_9ROSI</name>
<reference evidence="1 2" key="1">
    <citation type="journal article" date="2021" name="Plant Biotechnol. J.">
        <title>Multi-omics assisted identification of the key and species-specific regulatory components of drought-tolerant mechanisms in Gossypium stocksii.</title>
        <authorList>
            <person name="Yu D."/>
            <person name="Ke L."/>
            <person name="Zhang D."/>
            <person name="Wu Y."/>
            <person name="Sun Y."/>
            <person name="Mei J."/>
            <person name="Sun J."/>
            <person name="Sun Y."/>
        </authorList>
    </citation>
    <scope>NUCLEOTIDE SEQUENCE [LARGE SCALE GENOMIC DNA]</scope>
    <source>
        <strain evidence="2">cv. E1</strain>
        <tissue evidence="1">Leaf</tissue>
    </source>
</reference>
<sequence>MEGEEDEQLKQWERGNMCFDVENEAINVVAGCNHDLLESDAELGYEEMVKCIQILDPSPSVRCEELNPSVDNLNGVCKPWVLWNKCEEFDAGRREILVVDNVLFQAWWCSGETSNGAANGMADVLSWMSNMSFHRKFVIGFN</sequence>
<evidence type="ECO:0000313" key="1">
    <source>
        <dbReference type="EMBL" id="KAH1074495.1"/>
    </source>
</evidence>
<accession>A0A9D3V9A5</accession>
<gene>
    <name evidence="1" type="ORF">J1N35_026823</name>
</gene>
<dbReference type="AlphaFoldDB" id="A0A9D3V9A5"/>
<evidence type="ECO:0000313" key="2">
    <source>
        <dbReference type="Proteomes" id="UP000828251"/>
    </source>
</evidence>
<dbReference type="EMBL" id="JAIQCV010000008">
    <property type="protein sequence ID" value="KAH1074495.1"/>
    <property type="molecule type" value="Genomic_DNA"/>
</dbReference>
<proteinExistence type="predicted"/>
<comment type="caution">
    <text evidence="1">The sequence shown here is derived from an EMBL/GenBank/DDBJ whole genome shotgun (WGS) entry which is preliminary data.</text>
</comment>
<organism evidence="1 2">
    <name type="scientific">Gossypium stocksii</name>
    <dbReference type="NCBI Taxonomy" id="47602"/>
    <lineage>
        <taxon>Eukaryota</taxon>
        <taxon>Viridiplantae</taxon>
        <taxon>Streptophyta</taxon>
        <taxon>Embryophyta</taxon>
        <taxon>Tracheophyta</taxon>
        <taxon>Spermatophyta</taxon>
        <taxon>Magnoliopsida</taxon>
        <taxon>eudicotyledons</taxon>
        <taxon>Gunneridae</taxon>
        <taxon>Pentapetalae</taxon>
        <taxon>rosids</taxon>
        <taxon>malvids</taxon>
        <taxon>Malvales</taxon>
        <taxon>Malvaceae</taxon>
        <taxon>Malvoideae</taxon>
        <taxon>Gossypium</taxon>
    </lineage>
</organism>
<protein>
    <submittedName>
        <fullName evidence="1">Uncharacterized protein</fullName>
    </submittedName>
</protein>
<dbReference type="Proteomes" id="UP000828251">
    <property type="component" value="Unassembled WGS sequence"/>
</dbReference>
<keyword evidence="2" id="KW-1185">Reference proteome</keyword>